<name>A0ABM6RP22_9FIRM</name>
<protein>
    <recommendedName>
        <fullName evidence="7">Major facilitator superfamily (MFS) profile domain-containing protein</fullName>
    </recommendedName>
</protein>
<keyword evidence="4 6" id="KW-1133">Transmembrane helix</keyword>
<feature type="transmembrane region" description="Helical" evidence="6">
    <location>
        <begin position="264"/>
        <end position="283"/>
    </location>
</feature>
<feature type="transmembrane region" description="Helical" evidence="6">
    <location>
        <begin position="112"/>
        <end position="133"/>
    </location>
</feature>
<proteinExistence type="predicted"/>
<dbReference type="SUPFAM" id="SSF103473">
    <property type="entry name" value="MFS general substrate transporter"/>
    <property type="match status" value="1"/>
</dbReference>
<evidence type="ECO:0000313" key="8">
    <source>
        <dbReference type="EMBL" id="AUW93121.1"/>
    </source>
</evidence>
<dbReference type="PANTHER" id="PTHR23508">
    <property type="entry name" value="CARBOXYLIC ACID TRANSPORTER PROTEIN HOMOLOG"/>
    <property type="match status" value="1"/>
</dbReference>
<feature type="transmembrane region" description="Helical" evidence="6">
    <location>
        <begin position="173"/>
        <end position="192"/>
    </location>
</feature>
<evidence type="ECO:0000256" key="4">
    <source>
        <dbReference type="ARBA" id="ARBA00022989"/>
    </source>
</evidence>
<reference evidence="8 9" key="1">
    <citation type="journal article" date="2019" name="Sci. Rep.">
        <title>Sulfobacillus thermotolerans: new insights into resistance and metabolic capacities of acidophilic chemolithotrophs.</title>
        <authorList>
            <person name="Panyushkina A.E."/>
            <person name="Babenko V.V."/>
            <person name="Nikitina A.S."/>
            <person name="Selezneva O.V."/>
            <person name="Tsaplina I.A."/>
            <person name="Letarova M.A."/>
            <person name="Kostryukova E.S."/>
            <person name="Letarov A.V."/>
        </authorList>
    </citation>
    <scope>NUCLEOTIDE SEQUENCE [LARGE SCALE GENOMIC DNA]</scope>
    <source>
        <strain evidence="8 9">Kr1</strain>
    </source>
</reference>
<evidence type="ECO:0000259" key="7">
    <source>
        <dbReference type="PROSITE" id="PS50850"/>
    </source>
</evidence>
<feature type="transmembrane region" description="Helical" evidence="6">
    <location>
        <begin position="34"/>
        <end position="52"/>
    </location>
</feature>
<feature type="transmembrane region" description="Helical" evidence="6">
    <location>
        <begin position="224"/>
        <end position="244"/>
    </location>
</feature>
<dbReference type="Gene3D" id="1.20.1250.20">
    <property type="entry name" value="MFS general substrate transporter like domains"/>
    <property type="match status" value="2"/>
</dbReference>
<dbReference type="EMBL" id="CP019454">
    <property type="protein sequence ID" value="AUW93121.1"/>
    <property type="molecule type" value="Genomic_DNA"/>
</dbReference>
<dbReference type="InterPro" id="IPR005829">
    <property type="entry name" value="Sugar_transporter_CS"/>
</dbReference>
<keyword evidence="5 6" id="KW-0472">Membrane</keyword>
<keyword evidence="3 6" id="KW-0812">Transmembrane</keyword>
<evidence type="ECO:0000256" key="6">
    <source>
        <dbReference type="SAM" id="Phobius"/>
    </source>
</evidence>
<dbReference type="PANTHER" id="PTHR23508:SF10">
    <property type="entry name" value="CARBOXYLIC ACID TRANSPORTER PROTEIN HOMOLOG"/>
    <property type="match status" value="1"/>
</dbReference>
<feature type="transmembrane region" description="Helical" evidence="6">
    <location>
        <begin position="290"/>
        <end position="309"/>
    </location>
</feature>
<organism evidence="8 9">
    <name type="scientific">Sulfobacillus thermotolerans</name>
    <dbReference type="NCBI Taxonomy" id="338644"/>
    <lineage>
        <taxon>Bacteria</taxon>
        <taxon>Bacillati</taxon>
        <taxon>Bacillota</taxon>
        <taxon>Clostridia</taxon>
        <taxon>Eubacteriales</taxon>
        <taxon>Clostridiales Family XVII. Incertae Sedis</taxon>
        <taxon>Sulfobacillus</taxon>
    </lineage>
</organism>
<accession>A0ABM6RP22</accession>
<evidence type="ECO:0000256" key="1">
    <source>
        <dbReference type="ARBA" id="ARBA00004651"/>
    </source>
</evidence>
<feature type="transmembrane region" description="Helical" evidence="6">
    <location>
        <begin position="315"/>
        <end position="340"/>
    </location>
</feature>
<evidence type="ECO:0000256" key="2">
    <source>
        <dbReference type="ARBA" id="ARBA00022448"/>
    </source>
</evidence>
<evidence type="ECO:0000313" key="9">
    <source>
        <dbReference type="Proteomes" id="UP000325292"/>
    </source>
</evidence>
<dbReference type="Proteomes" id="UP000325292">
    <property type="component" value="Chromosome"/>
</dbReference>
<feature type="transmembrane region" description="Helical" evidence="6">
    <location>
        <begin position="145"/>
        <end position="167"/>
    </location>
</feature>
<feature type="domain" description="Major facilitator superfamily (MFS) profile" evidence="7">
    <location>
        <begin position="21"/>
        <end position="404"/>
    </location>
</feature>
<feature type="transmembrane region" description="Helical" evidence="6">
    <location>
        <begin position="378"/>
        <end position="400"/>
    </location>
</feature>
<sequence>MAEQTSQSLSYPSTKRTQWQNLGAASLGYLTDGLDQMIISFTLTAVIASFALNSVQAGAIATATMVGTWVGSYAFGLLADYVGRVRTLSWTILLYAASTGLSALSPNYHMLLFWRFLVGLGIGGEFGIGMTLVTESWPAKIRAQAGSYVAIGFSLGVLLASFVTLLILPHWGWRGVMVVGVLPAILAAWARFRLKEPADFQKARTHRRAFPLTDLFASGKVTKVTLALLFMTTVQNFGYYAIMLWMPSTLEKVHHYTLGHTTEWTLITTTGMIVGIIFFGWLCDTIGRKPSYIILFLGTALMIPLYFSITSPVIVLWGGFILGAFVNGGMGGYGALLSEYYPTESRSTAENFIFGTGRGVGGGLGPLLIGLLATQMSITSALTLLFIVYPVAALFVWRWVPERKGQELPA</sequence>
<dbReference type="InterPro" id="IPR020846">
    <property type="entry name" value="MFS_dom"/>
</dbReference>
<gene>
    <name evidence="8" type="ORF">BXT84_03430</name>
</gene>
<feature type="transmembrane region" description="Helical" evidence="6">
    <location>
        <begin position="352"/>
        <end position="372"/>
    </location>
</feature>
<comment type="subcellular location">
    <subcellularLocation>
        <location evidence="1">Cell membrane</location>
        <topology evidence="1">Multi-pass membrane protein</topology>
    </subcellularLocation>
</comment>
<dbReference type="Pfam" id="PF07690">
    <property type="entry name" value="MFS_1"/>
    <property type="match status" value="2"/>
</dbReference>
<feature type="transmembrane region" description="Helical" evidence="6">
    <location>
        <begin position="58"/>
        <end position="76"/>
    </location>
</feature>
<evidence type="ECO:0000256" key="3">
    <source>
        <dbReference type="ARBA" id="ARBA00022692"/>
    </source>
</evidence>
<dbReference type="InterPro" id="IPR011701">
    <property type="entry name" value="MFS"/>
</dbReference>
<dbReference type="PROSITE" id="PS50850">
    <property type="entry name" value="MFS"/>
    <property type="match status" value="1"/>
</dbReference>
<keyword evidence="9" id="KW-1185">Reference proteome</keyword>
<evidence type="ECO:0000256" key="5">
    <source>
        <dbReference type="ARBA" id="ARBA00023136"/>
    </source>
</evidence>
<dbReference type="InterPro" id="IPR036259">
    <property type="entry name" value="MFS_trans_sf"/>
</dbReference>
<dbReference type="PROSITE" id="PS00217">
    <property type="entry name" value="SUGAR_TRANSPORT_2"/>
    <property type="match status" value="1"/>
</dbReference>
<keyword evidence="2" id="KW-0813">Transport</keyword>